<dbReference type="EMBL" id="JAHUVW010000004">
    <property type="protein sequence ID" value="MBV7674211.1"/>
    <property type="molecule type" value="Genomic_DNA"/>
</dbReference>
<evidence type="ECO:0000313" key="2">
    <source>
        <dbReference type="Proteomes" id="UP000735541"/>
    </source>
</evidence>
<gene>
    <name evidence="1" type="ORF">STHAL_32705</name>
</gene>
<sequence length="75" mass="7844">MPSPPEDSTALGAVALSRVYSAAGIAFHPRSPGHIRALLNRWSVQSPGVVRTELWGTGYGNFTGAYAAIALTTTT</sequence>
<proteinExistence type="predicted"/>
<name>A0ABS6U1N6_STRHA</name>
<dbReference type="Proteomes" id="UP000735541">
    <property type="component" value="Unassembled WGS sequence"/>
</dbReference>
<organism evidence="1 2">
    <name type="scientific">Streptomyces halstedii</name>
    <dbReference type="NCBI Taxonomy" id="1944"/>
    <lineage>
        <taxon>Bacteria</taxon>
        <taxon>Bacillati</taxon>
        <taxon>Actinomycetota</taxon>
        <taxon>Actinomycetes</taxon>
        <taxon>Kitasatosporales</taxon>
        <taxon>Streptomycetaceae</taxon>
        <taxon>Streptomyces</taxon>
    </lineage>
</organism>
<dbReference type="InterPro" id="IPR029063">
    <property type="entry name" value="SAM-dependent_MTases_sf"/>
</dbReference>
<accession>A0ABS6U1N6</accession>
<evidence type="ECO:0000313" key="1">
    <source>
        <dbReference type="EMBL" id="MBV7674211.1"/>
    </source>
</evidence>
<comment type="caution">
    <text evidence="1">The sequence shown here is derived from an EMBL/GenBank/DDBJ whole genome shotgun (WGS) entry which is preliminary data.</text>
</comment>
<dbReference type="RefSeq" id="WP_228873925.1">
    <property type="nucleotide sequence ID" value="NZ_JAHUVW010000004.1"/>
</dbReference>
<protein>
    <submittedName>
        <fullName evidence="1">Uncharacterized protein</fullName>
    </submittedName>
</protein>
<reference evidence="1 2" key="1">
    <citation type="submission" date="2021-07" db="EMBL/GenBank/DDBJ databases">
        <title>Sequencing Streptomyces halstedii LGO-A4 genome an citrus endophytic actinomycete.</title>
        <authorList>
            <person name="Samborskyy M."/>
            <person name="Scott N."/>
            <person name="Deglau R."/>
            <person name="Dickens S."/>
            <person name="Oliveira L.G."/>
        </authorList>
    </citation>
    <scope>NUCLEOTIDE SEQUENCE [LARGE SCALE GENOMIC DNA]</scope>
    <source>
        <strain evidence="1 2">LGO-A4</strain>
    </source>
</reference>
<keyword evidence="2" id="KW-1185">Reference proteome</keyword>
<dbReference type="Gene3D" id="3.40.50.150">
    <property type="entry name" value="Vaccinia Virus protein VP39"/>
    <property type="match status" value="1"/>
</dbReference>